<dbReference type="Gene3D" id="1.10.1660.10">
    <property type="match status" value="1"/>
</dbReference>
<dbReference type="PANTHER" id="PTHR30204">
    <property type="entry name" value="REDOX-CYCLING DRUG-SENSING TRANSCRIPTIONAL ACTIVATOR SOXR"/>
    <property type="match status" value="1"/>
</dbReference>
<dbReference type="SUPFAM" id="SSF46955">
    <property type="entry name" value="Putative DNA-binding domain"/>
    <property type="match status" value="1"/>
</dbReference>
<name>A0ABS7C0U2_9BACL</name>
<dbReference type="PROSITE" id="PS50937">
    <property type="entry name" value="HTH_MERR_2"/>
    <property type="match status" value="1"/>
</dbReference>
<dbReference type="InterPro" id="IPR047057">
    <property type="entry name" value="MerR_fam"/>
</dbReference>
<dbReference type="InterPro" id="IPR009061">
    <property type="entry name" value="DNA-bd_dom_put_sf"/>
</dbReference>
<evidence type="ECO:0000259" key="2">
    <source>
        <dbReference type="PROSITE" id="PS50937"/>
    </source>
</evidence>
<evidence type="ECO:0000313" key="4">
    <source>
        <dbReference type="Proteomes" id="UP001519887"/>
    </source>
</evidence>
<dbReference type="Proteomes" id="UP001519887">
    <property type="component" value="Unassembled WGS sequence"/>
</dbReference>
<reference evidence="3 4" key="1">
    <citation type="submission" date="2021-07" db="EMBL/GenBank/DDBJ databases">
        <title>Paenibacillus radiodurans sp. nov., isolated from the southeastern edge of Tengger Desert.</title>
        <authorList>
            <person name="Zhang G."/>
        </authorList>
    </citation>
    <scope>NUCLEOTIDE SEQUENCE [LARGE SCALE GENOMIC DNA]</scope>
    <source>
        <strain evidence="3 4">CCM 7311</strain>
    </source>
</reference>
<dbReference type="CDD" id="cd01109">
    <property type="entry name" value="HTH_YyaN"/>
    <property type="match status" value="1"/>
</dbReference>
<proteinExistence type="predicted"/>
<dbReference type="PRINTS" id="PR00040">
    <property type="entry name" value="HTHMERR"/>
</dbReference>
<dbReference type="EMBL" id="JAHZIK010000213">
    <property type="protein sequence ID" value="MBW7454528.1"/>
    <property type="molecule type" value="Genomic_DNA"/>
</dbReference>
<protein>
    <submittedName>
        <fullName evidence="3">MerR family transcriptional regulator</fullName>
    </submittedName>
</protein>
<dbReference type="RefSeq" id="WP_210045798.1">
    <property type="nucleotide sequence ID" value="NZ_JBHLVU010000017.1"/>
</dbReference>
<evidence type="ECO:0000313" key="3">
    <source>
        <dbReference type="EMBL" id="MBW7454528.1"/>
    </source>
</evidence>
<organism evidence="3 4">
    <name type="scientific">Paenibacillus sepulcri</name>
    <dbReference type="NCBI Taxonomy" id="359917"/>
    <lineage>
        <taxon>Bacteria</taxon>
        <taxon>Bacillati</taxon>
        <taxon>Bacillota</taxon>
        <taxon>Bacilli</taxon>
        <taxon>Bacillales</taxon>
        <taxon>Paenibacillaceae</taxon>
        <taxon>Paenibacillus</taxon>
    </lineage>
</organism>
<keyword evidence="1" id="KW-0238">DNA-binding</keyword>
<evidence type="ECO:0000256" key="1">
    <source>
        <dbReference type="ARBA" id="ARBA00023125"/>
    </source>
</evidence>
<sequence>MEEPTFTIADISKNTGLSYDTIRYYEKIGLLPPAKRKDNGQREYDKRDLDRFIFITHLKRTHMPLKEIERYMTMASDQKYSSCYSVLCEHKLRIESELADMNATLEIMKYKMDHFQDMMKRSGLSADVTEEQVHHR</sequence>
<comment type="caution">
    <text evidence="3">The sequence shown here is derived from an EMBL/GenBank/DDBJ whole genome shotgun (WGS) entry which is preliminary data.</text>
</comment>
<dbReference type="PROSITE" id="PS00552">
    <property type="entry name" value="HTH_MERR_1"/>
    <property type="match status" value="1"/>
</dbReference>
<dbReference type="PANTHER" id="PTHR30204:SF98">
    <property type="entry name" value="HTH-TYPE TRANSCRIPTIONAL REGULATOR ADHR"/>
    <property type="match status" value="1"/>
</dbReference>
<dbReference type="InterPro" id="IPR000551">
    <property type="entry name" value="MerR-type_HTH_dom"/>
</dbReference>
<feature type="domain" description="HTH merR-type" evidence="2">
    <location>
        <begin position="5"/>
        <end position="74"/>
    </location>
</feature>
<keyword evidence="4" id="KW-1185">Reference proteome</keyword>
<gene>
    <name evidence="3" type="ORF">K0U00_10855</name>
</gene>
<dbReference type="Pfam" id="PF13411">
    <property type="entry name" value="MerR_1"/>
    <property type="match status" value="1"/>
</dbReference>
<dbReference type="SMART" id="SM00422">
    <property type="entry name" value="HTH_MERR"/>
    <property type="match status" value="1"/>
</dbReference>
<accession>A0ABS7C0U2</accession>